<accession>K9DCD5</accession>
<evidence type="ECO:0000256" key="2">
    <source>
        <dbReference type="SAM" id="SignalP"/>
    </source>
</evidence>
<dbReference type="InterPro" id="IPR051675">
    <property type="entry name" value="Endo/Exo/Phosphatase_dom_1"/>
</dbReference>
<dbReference type="STRING" id="47229.LO55_37"/>
<protein>
    <recommendedName>
        <fullName evidence="5">ComEA protein</fullName>
    </recommendedName>
</protein>
<dbReference type="EMBL" id="AGZI01000048">
    <property type="protein sequence ID" value="EKU80891.1"/>
    <property type="molecule type" value="Genomic_DNA"/>
</dbReference>
<dbReference type="OrthoDB" id="8687931at2"/>
<keyword evidence="4" id="KW-1185">Reference proteome</keyword>
<dbReference type="GO" id="GO:0015628">
    <property type="term" value="P:protein secretion by the type II secretion system"/>
    <property type="evidence" value="ECO:0007669"/>
    <property type="project" value="TreeGrafter"/>
</dbReference>
<evidence type="ECO:0000313" key="3">
    <source>
        <dbReference type="EMBL" id="EKU80891.1"/>
    </source>
</evidence>
<dbReference type="AlphaFoldDB" id="K9DCD5"/>
<name>K9DCD5_9BURK</name>
<dbReference type="PANTHER" id="PTHR21180">
    <property type="entry name" value="ENDONUCLEASE/EXONUCLEASE/PHOSPHATASE FAMILY DOMAIN-CONTAINING PROTEIN 1"/>
    <property type="match status" value="1"/>
</dbReference>
<dbReference type="eggNOG" id="COG1555">
    <property type="taxonomic scope" value="Bacteria"/>
</dbReference>
<organism evidence="3 4">
    <name type="scientific">Massilia timonae CCUG 45783</name>
    <dbReference type="NCBI Taxonomy" id="883126"/>
    <lineage>
        <taxon>Bacteria</taxon>
        <taxon>Pseudomonadati</taxon>
        <taxon>Pseudomonadota</taxon>
        <taxon>Betaproteobacteria</taxon>
        <taxon>Burkholderiales</taxon>
        <taxon>Oxalobacteraceae</taxon>
        <taxon>Telluria group</taxon>
        <taxon>Massilia</taxon>
    </lineage>
</organism>
<sequence length="113" mass="11419">MIKNLMLAVAALVASAGFAFAQVDVNKADAVALDGVKGVGPSMSKAILDERAKGEFKDWADLQGRVKGLGDKKAAKLSEAGLVVNGKGKEGAAAKPVAKDAKPSQTADAKAAL</sequence>
<dbReference type="InterPro" id="IPR010994">
    <property type="entry name" value="RuvA_2-like"/>
</dbReference>
<proteinExistence type="predicted"/>
<feature type="signal peptide" evidence="2">
    <location>
        <begin position="1"/>
        <end position="21"/>
    </location>
</feature>
<reference evidence="3 4" key="1">
    <citation type="submission" date="2012-09" db="EMBL/GenBank/DDBJ databases">
        <title>The Genome Sequence of Massilia timonae CCUG 45783.</title>
        <authorList>
            <consortium name="The Broad Institute Genome Sequencing Platform"/>
            <person name="Earl A."/>
            <person name="Ward D."/>
            <person name="Feldgarden M."/>
            <person name="Gevers D."/>
            <person name="Huys G."/>
            <person name="Walker B."/>
            <person name="Young S.K."/>
            <person name="Zeng Q."/>
            <person name="Gargeya S."/>
            <person name="Fitzgerald M."/>
            <person name="Haas B."/>
            <person name="Abouelleil A."/>
            <person name="Alvarado L."/>
            <person name="Arachchi H.M."/>
            <person name="Berlin A.M."/>
            <person name="Chapman S.B."/>
            <person name="Goldberg J."/>
            <person name="Griggs A."/>
            <person name="Gujja S."/>
            <person name="Hansen M."/>
            <person name="Howarth C."/>
            <person name="Imamovic A."/>
            <person name="Larimer J."/>
            <person name="McCowen C."/>
            <person name="Montmayeur A."/>
            <person name="Murphy C."/>
            <person name="Neiman D."/>
            <person name="Pearson M."/>
            <person name="Priest M."/>
            <person name="Roberts A."/>
            <person name="Saif S."/>
            <person name="Shea T."/>
            <person name="Sisk P."/>
            <person name="Sykes S."/>
            <person name="Wortman J."/>
            <person name="Nusbaum C."/>
            <person name="Birren B."/>
        </authorList>
    </citation>
    <scope>NUCLEOTIDE SEQUENCE [LARGE SCALE GENOMIC DNA]</scope>
    <source>
        <strain evidence="3 4">CCUG 45783</strain>
    </source>
</reference>
<dbReference type="SUPFAM" id="SSF47781">
    <property type="entry name" value="RuvA domain 2-like"/>
    <property type="match status" value="1"/>
</dbReference>
<evidence type="ECO:0008006" key="5">
    <source>
        <dbReference type="Google" id="ProtNLM"/>
    </source>
</evidence>
<feature type="region of interest" description="Disordered" evidence="1">
    <location>
        <begin position="88"/>
        <end position="113"/>
    </location>
</feature>
<feature type="chain" id="PRO_5003925624" description="ComEA protein" evidence="2">
    <location>
        <begin position="22"/>
        <end position="113"/>
    </location>
</feature>
<comment type="caution">
    <text evidence="3">The sequence shown here is derived from an EMBL/GenBank/DDBJ whole genome shotgun (WGS) entry which is preliminary data.</text>
</comment>
<dbReference type="PATRIC" id="fig|883126.3.peg.3817"/>
<evidence type="ECO:0000313" key="4">
    <source>
        <dbReference type="Proteomes" id="UP000009874"/>
    </source>
</evidence>
<evidence type="ECO:0000256" key="1">
    <source>
        <dbReference type="SAM" id="MobiDB-lite"/>
    </source>
</evidence>
<dbReference type="RefSeq" id="WP_005669003.1">
    <property type="nucleotide sequence ID" value="NZ_JH992924.1"/>
</dbReference>
<dbReference type="GO" id="GO:0015627">
    <property type="term" value="C:type II protein secretion system complex"/>
    <property type="evidence" value="ECO:0007669"/>
    <property type="project" value="TreeGrafter"/>
</dbReference>
<dbReference type="HOGENOM" id="CLU_052011_4_1_4"/>
<dbReference type="Pfam" id="PF12836">
    <property type="entry name" value="HHH_3"/>
    <property type="match status" value="1"/>
</dbReference>
<dbReference type="Gene3D" id="1.10.150.320">
    <property type="entry name" value="Photosystem II 12 kDa extrinsic protein"/>
    <property type="match status" value="1"/>
</dbReference>
<keyword evidence="2" id="KW-0732">Signal</keyword>
<dbReference type="PANTHER" id="PTHR21180:SF32">
    <property type="entry name" value="ENDONUCLEASE_EXONUCLEASE_PHOSPHATASE FAMILY DOMAIN-CONTAINING PROTEIN 1"/>
    <property type="match status" value="1"/>
</dbReference>
<gene>
    <name evidence="3" type="ORF">HMPREF9710_03794</name>
</gene>
<dbReference type="Proteomes" id="UP000009874">
    <property type="component" value="Unassembled WGS sequence"/>
</dbReference>
<feature type="compositionally biased region" description="Basic and acidic residues" evidence="1">
    <location>
        <begin position="88"/>
        <end position="102"/>
    </location>
</feature>